<keyword evidence="1" id="KW-0812">Transmembrane</keyword>
<name>A0A437UQS4_ENTAV</name>
<dbReference type="Gene3D" id="3.30.565.10">
    <property type="entry name" value="Histidine kinase-like ATPase, C-terminal domain"/>
    <property type="match status" value="1"/>
</dbReference>
<proteinExistence type="predicted"/>
<gene>
    <name evidence="3" type="ORF">EK398_14115</name>
</gene>
<dbReference type="GO" id="GO:0042802">
    <property type="term" value="F:identical protein binding"/>
    <property type="evidence" value="ECO:0007669"/>
    <property type="project" value="TreeGrafter"/>
</dbReference>
<dbReference type="InterPro" id="IPR036890">
    <property type="entry name" value="HATPase_C_sf"/>
</dbReference>
<dbReference type="EMBL" id="RYZS01000001">
    <property type="protein sequence ID" value="RVU95886.1"/>
    <property type="molecule type" value="Genomic_DNA"/>
</dbReference>
<reference evidence="3 4" key="1">
    <citation type="submission" date="2018-12" db="EMBL/GenBank/DDBJ databases">
        <title>A novel vanA-carrying plasmid in a clinical isolate of Enterococcus avium.</title>
        <authorList>
            <person name="Bernasconi O.J."/>
            <person name="Luzzaro F."/>
            <person name="Endimiani A."/>
        </authorList>
    </citation>
    <scope>NUCLEOTIDE SEQUENCE [LARGE SCALE GENOMIC DNA]</scope>
    <source>
        <strain evidence="3 4">LC0559/18</strain>
    </source>
</reference>
<dbReference type="AlphaFoldDB" id="A0A437UQS4"/>
<evidence type="ECO:0000313" key="4">
    <source>
        <dbReference type="Proteomes" id="UP000288388"/>
    </source>
</evidence>
<dbReference type="Proteomes" id="UP000288388">
    <property type="component" value="Unassembled WGS sequence"/>
</dbReference>
<evidence type="ECO:0000259" key="2">
    <source>
        <dbReference type="Pfam" id="PF14501"/>
    </source>
</evidence>
<feature type="transmembrane region" description="Helical" evidence="1">
    <location>
        <begin position="113"/>
        <end position="136"/>
    </location>
</feature>
<feature type="transmembrane region" description="Helical" evidence="1">
    <location>
        <begin position="80"/>
        <end position="101"/>
    </location>
</feature>
<dbReference type="RefSeq" id="WP_127979377.1">
    <property type="nucleotide sequence ID" value="NZ_JAQLBW010000057.1"/>
</dbReference>
<feature type="transmembrane region" description="Helical" evidence="1">
    <location>
        <begin position="6"/>
        <end position="25"/>
    </location>
</feature>
<sequence>MNPLILNYFQYSHIFIFGLCFFLLEKLNTQKLSTILQFLLLLIVGVIVGYSYTTLDLLVLFVLIFIFSYLKFPQENPMQIILSIMCSALTEILISQIYIQAHHHLLKFGNFKITNLVLLGTSIISFFICIVIVALLRKRLYPYLKREGKLNVVSFSLMILVLSYQTIQMIQNYAENQYLFSMFLIFYFILTGLIIMIVRALSQKALLEAEAKNGKIIAELQKQYVDEVKKQYQEIRKFRHDYSNLLSTLNYFLENDKISELKEFFSNDIMKTNAVLKESNNMLDALQNIESLGVRSIFYTKILLAQENSITVQVEIKEFLPEKNKVSTISLVRMFGIFLDNAIEELKEIQEGSLIIVAFKENEDLVFIIQNSIRENIEPLQILKQEGYSTRGENRGLGLSNVDEILLSEPNILLETKIKEDFFIQRVTILSEVE</sequence>
<keyword evidence="1" id="KW-0472">Membrane</keyword>
<feature type="transmembrane region" description="Helical" evidence="1">
    <location>
        <begin position="148"/>
        <end position="167"/>
    </location>
</feature>
<evidence type="ECO:0000313" key="3">
    <source>
        <dbReference type="EMBL" id="RVU95886.1"/>
    </source>
</evidence>
<protein>
    <submittedName>
        <fullName evidence="3">GHKL domain-containing protein</fullName>
    </submittedName>
</protein>
<dbReference type="SUPFAM" id="SSF55874">
    <property type="entry name" value="ATPase domain of HSP90 chaperone/DNA topoisomerase II/histidine kinase"/>
    <property type="match status" value="1"/>
</dbReference>
<feature type="transmembrane region" description="Helical" evidence="1">
    <location>
        <begin position="32"/>
        <end position="51"/>
    </location>
</feature>
<dbReference type="PANTHER" id="PTHR40448:SF1">
    <property type="entry name" value="TWO-COMPONENT SENSOR HISTIDINE KINASE"/>
    <property type="match status" value="1"/>
</dbReference>
<organism evidence="3 4">
    <name type="scientific">Enterococcus avium</name>
    <name type="common">Streptococcus avium</name>
    <dbReference type="NCBI Taxonomy" id="33945"/>
    <lineage>
        <taxon>Bacteria</taxon>
        <taxon>Bacillati</taxon>
        <taxon>Bacillota</taxon>
        <taxon>Bacilli</taxon>
        <taxon>Lactobacillales</taxon>
        <taxon>Enterococcaceae</taxon>
        <taxon>Enterococcus</taxon>
    </lineage>
</organism>
<dbReference type="InterPro" id="IPR032834">
    <property type="entry name" value="NatK-like_C"/>
</dbReference>
<feature type="transmembrane region" description="Helical" evidence="1">
    <location>
        <begin position="179"/>
        <end position="198"/>
    </location>
</feature>
<feature type="domain" description="Sensor histidine kinase NatK-like C-terminal" evidence="2">
    <location>
        <begin position="329"/>
        <end position="429"/>
    </location>
</feature>
<dbReference type="PANTHER" id="PTHR40448">
    <property type="entry name" value="TWO-COMPONENT SENSOR HISTIDINE KINASE"/>
    <property type="match status" value="1"/>
</dbReference>
<comment type="caution">
    <text evidence="3">The sequence shown here is derived from an EMBL/GenBank/DDBJ whole genome shotgun (WGS) entry which is preliminary data.</text>
</comment>
<evidence type="ECO:0000256" key="1">
    <source>
        <dbReference type="SAM" id="Phobius"/>
    </source>
</evidence>
<dbReference type="Pfam" id="PF14501">
    <property type="entry name" value="HATPase_c_5"/>
    <property type="match status" value="1"/>
</dbReference>
<accession>A0A437UQS4</accession>
<keyword evidence="1" id="KW-1133">Transmembrane helix</keyword>